<reference evidence="1 2" key="1">
    <citation type="journal article" date="2022" name="Hortic Res">
        <title>A haplotype resolved chromosomal level avocado genome allows analysis of novel avocado genes.</title>
        <authorList>
            <person name="Nath O."/>
            <person name="Fletcher S.J."/>
            <person name="Hayward A."/>
            <person name="Shaw L.M."/>
            <person name="Masouleh A.K."/>
            <person name="Furtado A."/>
            <person name="Henry R.J."/>
            <person name="Mitter N."/>
        </authorList>
    </citation>
    <scope>NUCLEOTIDE SEQUENCE [LARGE SCALE GENOMIC DNA]</scope>
    <source>
        <strain evidence="2">cv. Hass</strain>
    </source>
</reference>
<organism evidence="1 2">
    <name type="scientific">Persea americana</name>
    <name type="common">Avocado</name>
    <dbReference type="NCBI Taxonomy" id="3435"/>
    <lineage>
        <taxon>Eukaryota</taxon>
        <taxon>Viridiplantae</taxon>
        <taxon>Streptophyta</taxon>
        <taxon>Embryophyta</taxon>
        <taxon>Tracheophyta</taxon>
        <taxon>Spermatophyta</taxon>
        <taxon>Magnoliopsida</taxon>
        <taxon>Magnoliidae</taxon>
        <taxon>Laurales</taxon>
        <taxon>Lauraceae</taxon>
        <taxon>Persea</taxon>
    </lineage>
</organism>
<keyword evidence="2" id="KW-1185">Reference proteome</keyword>
<evidence type="ECO:0000313" key="1">
    <source>
        <dbReference type="EMBL" id="KAJ8634652.1"/>
    </source>
</evidence>
<name>A0ACC2LNJ2_PERAE</name>
<comment type="caution">
    <text evidence="1">The sequence shown here is derived from an EMBL/GenBank/DDBJ whole genome shotgun (WGS) entry which is preliminary data.</text>
</comment>
<accession>A0ACC2LNJ2</accession>
<gene>
    <name evidence="1" type="ORF">MRB53_008919</name>
</gene>
<dbReference type="Proteomes" id="UP001234297">
    <property type="component" value="Chromosome 3"/>
</dbReference>
<evidence type="ECO:0000313" key="2">
    <source>
        <dbReference type="Proteomes" id="UP001234297"/>
    </source>
</evidence>
<dbReference type="EMBL" id="CM056811">
    <property type="protein sequence ID" value="KAJ8634652.1"/>
    <property type="molecule type" value="Genomic_DNA"/>
</dbReference>
<protein>
    <submittedName>
        <fullName evidence="1">Uncharacterized protein</fullName>
    </submittedName>
</protein>
<sequence>MEVNLPRLQLSEEEAQQPPPTTHELKNGMEEINNRPWELDAEHGFVGEAEDASNSFIFVFVFCLENRDCDCKASSARRAASYAPLGNR</sequence>
<proteinExistence type="predicted"/>